<name>A0A7J6RGH7_PEROL</name>
<evidence type="ECO:0000256" key="1">
    <source>
        <dbReference type="ARBA" id="ARBA00010282"/>
    </source>
</evidence>
<dbReference type="Pfam" id="PF02657">
    <property type="entry name" value="SufE"/>
    <property type="match status" value="1"/>
</dbReference>
<proteinExistence type="inferred from homology"/>
<feature type="region of interest" description="Disordered" evidence="2">
    <location>
        <begin position="198"/>
        <end position="219"/>
    </location>
</feature>
<accession>A0A7J6RGH7</accession>
<keyword evidence="9" id="KW-1185">Reference proteome</keyword>
<evidence type="ECO:0000313" key="8">
    <source>
        <dbReference type="Proteomes" id="UP000541610"/>
    </source>
</evidence>
<dbReference type="PANTHER" id="PTHR43597:SF5">
    <property type="entry name" value="SUFE-LIKE PROTEIN 2, CHLOROPLASTIC"/>
    <property type="match status" value="1"/>
</dbReference>
<evidence type="ECO:0000256" key="2">
    <source>
        <dbReference type="SAM" id="MobiDB-lite"/>
    </source>
</evidence>
<protein>
    <recommendedName>
        <fullName evidence="4">Fe-S metabolism associated domain-containing protein</fullName>
    </recommendedName>
</protein>
<keyword evidence="3" id="KW-1133">Transmembrane helix</keyword>
<evidence type="ECO:0000313" key="9">
    <source>
        <dbReference type="Proteomes" id="UP000553632"/>
    </source>
</evidence>
<feature type="region of interest" description="Disordered" evidence="2">
    <location>
        <begin position="1"/>
        <end position="30"/>
    </location>
</feature>
<organism evidence="6 9">
    <name type="scientific">Perkinsus olseni</name>
    <name type="common">Perkinsus atlanticus</name>
    <dbReference type="NCBI Taxonomy" id="32597"/>
    <lineage>
        <taxon>Eukaryota</taxon>
        <taxon>Sar</taxon>
        <taxon>Alveolata</taxon>
        <taxon>Perkinsozoa</taxon>
        <taxon>Perkinsea</taxon>
        <taxon>Perkinsida</taxon>
        <taxon>Perkinsidae</taxon>
        <taxon>Perkinsus</taxon>
    </lineage>
</organism>
<evidence type="ECO:0000313" key="7">
    <source>
        <dbReference type="EMBL" id="KAF4731040.1"/>
    </source>
</evidence>
<feature type="domain" description="Fe-S metabolism associated" evidence="4">
    <location>
        <begin position="71"/>
        <end position="199"/>
    </location>
</feature>
<evidence type="ECO:0000313" key="6">
    <source>
        <dbReference type="EMBL" id="KAF4719743.1"/>
    </source>
</evidence>
<dbReference type="SUPFAM" id="SSF82649">
    <property type="entry name" value="SufE/NifU"/>
    <property type="match status" value="1"/>
</dbReference>
<dbReference type="EMBL" id="JABANO010025729">
    <property type="protein sequence ID" value="KAF4719743.1"/>
    <property type="molecule type" value="Genomic_DNA"/>
</dbReference>
<dbReference type="AlphaFoldDB" id="A0A7J6RGH7"/>
<keyword evidence="3" id="KW-0472">Membrane</keyword>
<dbReference type="OrthoDB" id="495661at2759"/>
<keyword evidence="3" id="KW-0812">Transmembrane</keyword>
<evidence type="ECO:0000313" key="5">
    <source>
        <dbReference type="EMBL" id="KAF4681011.1"/>
    </source>
</evidence>
<evidence type="ECO:0000259" key="4">
    <source>
        <dbReference type="Pfam" id="PF02657"/>
    </source>
</evidence>
<dbReference type="Gene3D" id="3.90.1010.10">
    <property type="match status" value="1"/>
</dbReference>
<feature type="transmembrane region" description="Helical" evidence="3">
    <location>
        <begin position="37"/>
        <end position="56"/>
    </location>
</feature>
<comment type="caution">
    <text evidence="6">The sequence shown here is derived from an EMBL/GenBank/DDBJ whole genome shotgun (WGS) entry which is preliminary data.</text>
</comment>
<dbReference type="Proteomes" id="UP000574390">
    <property type="component" value="Unassembled WGS sequence"/>
</dbReference>
<comment type="similarity">
    <text evidence="1">Belongs to the SufE family.</text>
</comment>
<reference evidence="8 9" key="1">
    <citation type="submission" date="2020-04" db="EMBL/GenBank/DDBJ databases">
        <title>Perkinsus olseni comparative genomics.</title>
        <authorList>
            <person name="Bogema D.R."/>
        </authorList>
    </citation>
    <scope>NUCLEOTIDE SEQUENCE [LARGE SCALE GENOMIC DNA]</scope>
    <source>
        <strain evidence="5">00978-12</strain>
        <strain evidence="7">ATCC PRA-205</strain>
        <strain evidence="6 9">ATCC PRA-207</strain>
    </source>
</reference>
<dbReference type="Proteomes" id="UP000541610">
    <property type="component" value="Unassembled WGS sequence"/>
</dbReference>
<dbReference type="Proteomes" id="UP000553632">
    <property type="component" value="Unassembled WGS sequence"/>
</dbReference>
<feature type="compositionally biased region" description="Basic residues" evidence="2">
    <location>
        <begin position="205"/>
        <end position="219"/>
    </location>
</feature>
<dbReference type="InterPro" id="IPR003808">
    <property type="entry name" value="Fe-S_metab-assoc_dom"/>
</dbReference>
<evidence type="ECO:0000256" key="3">
    <source>
        <dbReference type="SAM" id="Phobius"/>
    </source>
</evidence>
<dbReference type="PANTHER" id="PTHR43597">
    <property type="entry name" value="SULFUR ACCEPTOR PROTEIN CSDE"/>
    <property type="match status" value="1"/>
</dbReference>
<dbReference type="EMBL" id="JABANP010000552">
    <property type="protein sequence ID" value="KAF4681011.1"/>
    <property type="molecule type" value="Genomic_DNA"/>
</dbReference>
<sequence>MVGPRFSMGPRLNRSCGQVVKPDGQGRRRRARLSPSSLILIMIVTMILTITITARLSHQQPMLSLSSSPSSSAQLYRQLIWLGRQNDDTGQYHYTDDDRVPGCVSRVYVACDWMPENGSKTDSDRVQPRDRLLYTVRAEDSPLTRGLAKLLSSKLNGKTPEEVLAVDGEELVEHFGLAHSLTPQRTNGFVSMIRHMQRQADEKRRERRRHLRGRKKRLS</sequence>
<gene>
    <name evidence="5" type="ORF">FOZ60_012721</name>
    <name evidence="7" type="ORF">FOZ62_026107</name>
    <name evidence="6" type="ORF">FOZ63_026368</name>
</gene>
<dbReference type="EMBL" id="JABANM010015462">
    <property type="protein sequence ID" value="KAF4731040.1"/>
    <property type="molecule type" value="Genomic_DNA"/>
</dbReference>